<dbReference type="EMBL" id="DPBP01000005">
    <property type="protein sequence ID" value="HCE16487.1"/>
    <property type="molecule type" value="Genomic_DNA"/>
</dbReference>
<dbReference type="STRING" id="229919.GCA_001050195_03074"/>
<dbReference type="PANTHER" id="PTHR12526">
    <property type="entry name" value="GLYCOSYLTRANSFERASE"/>
    <property type="match status" value="1"/>
</dbReference>
<dbReference type="OrthoDB" id="9802525at2"/>
<gene>
    <name evidence="2" type="ORF">DEQ80_01375</name>
</gene>
<evidence type="ECO:0000313" key="2">
    <source>
        <dbReference type="EMBL" id="HCE16487.1"/>
    </source>
</evidence>
<proteinExistence type="predicted"/>
<dbReference type="Pfam" id="PF13692">
    <property type="entry name" value="Glyco_trans_1_4"/>
    <property type="match status" value="1"/>
</dbReference>
<dbReference type="AlphaFoldDB" id="A0A3D1JE07"/>
<dbReference type="SUPFAM" id="SSF53756">
    <property type="entry name" value="UDP-Glycosyltransferase/glycogen phosphorylase"/>
    <property type="match status" value="1"/>
</dbReference>
<dbReference type="RefSeq" id="WP_062195682.1">
    <property type="nucleotide sequence ID" value="NZ_DF967965.1"/>
</dbReference>
<dbReference type="InterPro" id="IPR028098">
    <property type="entry name" value="Glyco_trans_4-like_N"/>
</dbReference>
<feature type="domain" description="Glycosyltransferase subfamily 4-like N-terminal" evidence="1">
    <location>
        <begin position="61"/>
        <end position="144"/>
    </location>
</feature>
<evidence type="ECO:0000259" key="1">
    <source>
        <dbReference type="Pfam" id="PF13439"/>
    </source>
</evidence>
<accession>A0A3D1JE07</accession>
<comment type="caution">
    <text evidence="2">The sequence shown here is derived from an EMBL/GenBank/DDBJ whole genome shotgun (WGS) entry which is preliminary data.</text>
</comment>
<organism evidence="2 3">
    <name type="scientific">Anaerolinea thermolimosa</name>
    <dbReference type="NCBI Taxonomy" id="229919"/>
    <lineage>
        <taxon>Bacteria</taxon>
        <taxon>Bacillati</taxon>
        <taxon>Chloroflexota</taxon>
        <taxon>Anaerolineae</taxon>
        <taxon>Anaerolineales</taxon>
        <taxon>Anaerolineaceae</taxon>
        <taxon>Anaerolinea</taxon>
    </lineage>
</organism>
<protein>
    <recommendedName>
        <fullName evidence="1">Glycosyltransferase subfamily 4-like N-terminal domain-containing protein</fullName>
    </recommendedName>
</protein>
<dbReference type="CDD" id="cd03801">
    <property type="entry name" value="GT4_PimA-like"/>
    <property type="match status" value="1"/>
</dbReference>
<dbReference type="Pfam" id="PF13439">
    <property type="entry name" value="Glyco_transf_4"/>
    <property type="match status" value="1"/>
</dbReference>
<evidence type="ECO:0000313" key="3">
    <source>
        <dbReference type="Proteomes" id="UP000264141"/>
    </source>
</evidence>
<name>A0A3D1JE07_9CHLR</name>
<dbReference type="Proteomes" id="UP000264141">
    <property type="component" value="Unassembled WGS sequence"/>
</dbReference>
<reference evidence="2 3" key="1">
    <citation type="journal article" date="2018" name="Nat. Biotechnol.">
        <title>A standardized bacterial taxonomy based on genome phylogeny substantially revises the tree of life.</title>
        <authorList>
            <person name="Parks D.H."/>
            <person name="Chuvochina M."/>
            <person name="Waite D.W."/>
            <person name="Rinke C."/>
            <person name="Skarshewski A."/>
            <person name="Chaumeil P.A."/>
            <person name="Hugenholtz P."/>
        </authorList>
    </citation>
    <scope>NUCLEOTIDE SEQUENCE [LARGE SCALE GENOMIC DNA]</scope>
    <source>
        <strain evidence="2">UBA8781</strain>
    </source>
</reference>
<sequence length="342" mass="37803">MSEDSICILPRLEGLGGPASFRARLTAGLAARGIRAHSDPEDPTCRAVLVIGGTRRLDLLLRARRRGVRIVQRLDGMNWLHRLRWAGPQHYLRSEANNALLAFIRRWLADRIVYQSNFTRDWWHTVRGPTPAPGVVIYNGVDLQEYTPEGAGADERPIDRWRLLVVEGHLNRAQILALENAIEVARALAQGADRPVELWVAGDISPALRSAMELRAPGLVRWLGVIDRRRIPSLDRSAHLLYSAEINPPCPNAVIEALACGLPVIGFAAGALPELLDADSGRMTPWGGNIWRLQKPNCAALATAARSVLENQPRFRAGARARAEAMFGLDRMVEKYLDALLG</sequence>
<dbReference type="Gene3D" id="3.40.50.2000">
    <property type="entry name" value="Glycogen Phosphorylase B"/>
    <property type="match status" value="2"/>
</dbReference>